<organism evidence="2 3">
    <name type="scientific">Granulicella rosea</name>
    <dbReference type="NCBI Taxonomy" id="474952"/>
    <lineage>
        <taxon>Bacteria</taxon>
        <taxon>Pseudomonadati</taxon>
        <taxon>Acidobacteriota</taxon>
        <taxon>Terriglobia</taxon>
        <taxon>Terriglobales</taxon>
        <taxon>Acidobacteriaceae</taxon>
        <taxon>Granulicella</taxon>
    </lineage>
</organism>
<feature type="region of interest" description="Disordered" evidence="1">
    <location>
        <begin position="45"/>
        <end position="64"/>
    </location>
</feature>
<dbReference type="Proteomes" id="UP000198356">
    <property type="component" value="Unassembled WGS sequence"/>
</dbReference>
<gene>
    <name evidence="2" type="ORF">SAMN05421770_101112</name>
</gene>
<evidence type="ECO:0000313" key="3">
    <source>
        <dbReference type="Proteomes" id="UP000198356"/>
    </source>
</evidence>
<keyword evidence="3" id="KW-1185">Reference proteome</keyword>
<dbReference type="RefSeq" id="WP_089406453.1">
    <property type="nucleotide sequence ID" value="NZ_FZOU01000001.1"/>
</dbReference>
<proteinExistence type="predicted"/>
<name>A0A239CTV8_9BACT</name>
<evidence type="ECO:0000313" key="2">
    <source>
        <dbReference type="EMBL" id="SNS23676.1"/>
    </source>
</evidence>
<dbReference type="EMBL" id="FZOU01000001">
    <property type="protein sequence ID" value="SNS23676.1"/>
    <property type="molecule type" value="Genomic_DNA"/>
</dbReference>
<accession>A0A239CTV8</accession>
<dbReference type="AlphaFoldDB" id="A0A239CTV8"/>
<reference evidence="2 3" key="1">
    <citation type="submission" date="2017-06" db="EMBL/GenBank/DDBJ databases">
        <authorList>
            <person name="Kim H.J."/>
            <person name="Triplett B.A."/>
        </authorList>
    </citation>
    <scope>NUCLEOTIDE SEQUENCE [LARGE SCALE GENOMIC DNA]</scope>
    <source>
        <strain evidence="2 3">DSM 18704</strain>
    </source>
</reference>
<protein>
    <submittedName>
        <fullName evidence="2">Uncharacterized protein</fullName>
    </submittedName>
</protein>
<sequence length="127" mass="12741">MSAIASIDLSGVSSLPVSQYAGQYSGQGSSSSSVAQLSPLPSTAQSSASVAKQQTAKTTDSDQVQLSKQAEARLLYSQGESLAEIEATLGVGETIITSYLGITNGTETLVAAATAAVENKAAQNAVA</sequence>
<evidence type="ECO:0000256" key="1">
    <source>
        <dbReference type="SAM" id="MobiDB-lite"/>
    </source>
</evidence>